<gene>
    <name evidence="9" type="primary">TMEM150C</name>
</gene>
<comment type="subcellular location">
    <subcellularLocation>
        <location evidence="1">Endomembrane system</location>
        <topology evidence="1">Multi-pass membrane protein</topology>
    </subcellularLocation>
</comment>
<keyword evidence="5 7" id="KW-0472">Membrane</keyword>
<feature type="transmembrane region" description="Helical" evidence="7">
    <location>
        <begin position="53"/>
        <end position="85"/>
    </location>
</feature>
<feature type="transmembrane region" description="Helical" evidence="7">
    <location>
        <begin position="132"/>
        <end position="152"/>
    </location>
</feature>
<dbReference type="GeneID" id="111587125"/>
<dbReference type="Proteomes" id="UP001501940">
    <property type="component" value="Chromosome 17"/>
</dbReference>
<evidence type="ECO:0000256" key="4">
    <source>
        <dbReference type="ARBA" id="ARBA00022989"/>
    </source>
</evidence>
<dbReference type="InterPro" id="IPR019402">
    <property type="entry name" value="CWH43_N"/>
</dbReference>
<evidence type="ECO:0000259" key="8">
    <source>
        <dbReference type="Pfam" id="PF10277"/>
    </source>
</evidence>
<dbReference type="RefSeq" id="XP_023152717.1">
    <property type="nucleotide sequence ID" value="XM_023296949.3"/>
</dbReference>
<dbReference type="InterPro" id="IPR050911">
    <property type="entry name" value="DRAM/TMEM150_Autophagy_Mod"/>
</dbReference>
<reference evidence="9" key="3">
    <citation type="submission" date="2025-09" db="UniProtKB">
        <authorList>
            <consortium name="Ensembl"/>
        </authorList>
    </citation>
    <scope>IDENTIFICATION</scope>
</reference>
<accession>A0A3Q1AWJ9</accession>
<dbReference type="GeneTree" id="ENSGT01030000234578"/>
<keyword evidence="4 7" id="KW-1133">Transmembrane helix</keyword>
<feature type="transmembrane region" description="Helical" evidence="7">
    <location>
        <begin position="197"/>
        <end position="215"/>
    </location>
</feature>
<evidence type="ECO:0000256" key="7">
    <source>
        <dbReference type="SAM" id="Phobius"/>
    </source>
</evidence>
<reference evidence="9" key="2">
    <citation type="submission" date="2025-08" db="UniProtKB">
        <authorList>
            <consortium name="Ensembl"/>
        </authorList>
    </citation>
    <scope>IDENTIFICATION</scope>
</reference>
<organism evidence="9 10">
    <name type="scientific">Amphiprion ocellaris</name>
    <name type="common">Clown anemonefish</name>
    <dbReference type="NCBI Taxonomy" id="80972"/>
    <lineage>
        <taxon>Eukaryota</taxon>
        <taxon>Metazoa</taxon>
        <taxon>Chordata</taxon>
        <taxon>Craniata</taxon>
        <taxon>Vertebrata</taxon>
        <taxon>Euteleostomi</taxon>
        <taxon>Actinopterygii</taxon>
        <taxon>Neopterygii</taxon>
        <taxon>Teleostei</taxon>
        <taxon>Neoteleostei</taxon>
        <taxon>Acanthomorphata</taxon>
        <taxon>Ovalentaria</taxon>
        <taxon>Pomacentridae</taxon>
        <taxon>Amphiprion</taxon>
    </lineage>
</organism>
<evidence type="ECO:0000313" key="10">
    <source>
        <dbReference type="Proteomes" id="UP001501940"/>
    </source>
</evidence>
<dbReference type="Ensembl" id="ENSAOCT00000005983.2">
    <property type="protein sequence ID" value="ENSAOCP00000005633.2"/>
    <property type="gene ID" value="ENSAOCG00000009203.2"/>
</dbReference>
<dbReference type="PANTHER" id="PTHR21324">
    <property type="entry name" value="FASTING-INDUCIBLE INTEGRAL MEMBRANE PROTEIN TM6P1-RELATED"/>
    <property type="match status" value="1"/>
</dbReference>
<feature type="transmembrane region" description="Helical" evidence="7">
    <location>
        <begin position="12"/>
        <end position="33"/>
    </location>
</feature>
<evidence type="ECO:0000256" key="6">
    <source>
        <dbReference type="SAM" id="MobiDB-lite"/>
    </source>
</evidence>
<evidence type="ECO:0000256" key="1">
    <source>
        <dbReference type="ARBA" id="ARBA00004127"/>
    </source>
</evidence>
<name>A0A3Q1AWJ9_AMPOC</name>
<keyword evidence="10" id="KW-1185">Reference proteome</keyword>
<feature type="domain" description="CWH43-like N-terminal" evidence="8">
    <location>
        <begin position="7"/>
        <end position="217"/>
    </location>
</feature>
<proteinExistence type="inferred from homology"/>
<feature type="region of interest" description="Disordered" evidence="6">
    <location>
        <begin position="231"/>
        <end position="251"/>
    </location>
</feature>
<evidence type="ECO:0000256" key="3">
    <source>
        <dbReference type="ARBA" id="ARBA00022692"/>
    </source>
</evidence>
<reference evidence="9 10" key="1">
    <citation type="submission" date="2022-01" db="EMBL/GenBank/DDBJ databases">
        <title>A chromosome-scale genome assembly of the false clownfish, Amphiprion ocellaris.</title>
        <authorList>
            <person name="Ryu T."/>
        </authorList>
    </citation>
    <scope>NUCLEOTIDE SEQUENCE [LARGE SCALE GENOMIC DNA]</scope>
</reference>
<comment type="similarity">
    <text evidence="2">Belongs to the DRAM/TMEM150 family.</text>
</comment>
<dbReference type="GO" id="GO:0012505">
    <property type="term" value="C:endomembrane system"/>
    <property type="evidence" value="ECO:0007669"/>
    <property type="project" value="UniProtKB-SubCell"/>
</dbReference>
<dbReference type="RefSeq" id="XP_035798198.1">
    <property type="nucleotide sequence ID" value="XM_035942305.2"/>
</dbReference>
<dbReference type="Pfam" id="PF10277">
    <property type="entry name" value="Frag1"/>
    <property type="match status" value="1"/>
</dbReference>
<dbReference type="PANTHER" id="PTHR21324:SF7">
    <property type="entry name" value="TRANSMEMBRANE PROTEIN 150C"/>
    <property type="match status" value="1"/>
</dbReference>
<dbReference type="GO" id="GO:0005886">
    <property type="term" value="C:plasma membrane"/>
    <property type="evidence" value="ECO:0007669"/>
    <property type="project" value="TreeGrafter"/>
</dbReference>
<dbReference type="AlphaFoldDB" id="A0A3Q1AWJ9"/>
<evidence type="ECO:0000256" key="2">
    <source>
        <dbReference type="ARBA" id="ARBA00006565"/>
    </source>
</evidence>
<evidence type="ECO:0000256" key="5">
    <source>
        <dbReference type="ARBA" id="ARBA00023136"/>
    </source>
</evidence>
<evidence type="ECO:0000313" key="9">
    <source>
        <dbReference type="Ensembl" id="ENSAOCP00000005633.2"/>
    </source>
</evidence>
<feature type="transmembrane region" description="Helical" evidence="7">
    <location>
        <begin position="164"/>
        <end position="185"/>
    </location>
</feature>
<protein>
    <recommendedName>
        <fullName evidence="8">CWH43-like N-terminal domain-containing protein</fullName>
    </recommendedName>
</protein>
<keyword evidence="3 7" id="KW-0812">Transmembrane</keyword>
<sequence length="251" mass="28188">MMWKCSPWALLPPAYSICTAAGLWLVYFVAVYSETVLPLSSQSRMTNESKYPAFISVAGNFPPASCIFSGVMNMAAFVGLIIVVLRYLQLKKTLDNSWLNFGSLLSFSVGCFGMTLIGNFQLFNQMMIHNSGTLMTFGLGCLFCWVQSYLTLRANLRNEGRRTAIARFLLSAVITLCIVIKYSFAAASCLLDAARCQWALVMFFLMFIGTFGIEFRHSSFEIVCTNTPRHPVRQSEMSEESRQQLEQLSEL</sequence>
<feature type="transmembrane region" description="Helical" evidence="7">
    <location>
        <begin position="97"/>
        <end position="120"/>
    </location>
</feature>